<dbReference type="AlphaFoldDB" id="A0AA38LPI2"/>
<reference evidence="1 2" key="1">
    <citation type="journal article" date="2021" name="Nat. Plants">
        <title>The Taxus genome provides insights into paclitaxel biosynthesis.</title>
        <authorList>
            <person name="Xiong X."/>
            <person name="Gou J."/>
            <person name="Liao Q."/>
            <person name="Li Y."/>
            <person name="Zhou Q."/>
            <person name="Bi G."/>
            <person name="Li C."/>
            <person name="Du R."/>
            <person name="Wang X."/>
            <person name="Sun T."/>
            <person name="Guo L."/>
            <person name="Liang H."/>
            <person name="Lu P."/>
            <person name="Wu Y."/>
            <person name="Zhang Z."/>
            <person name="Ro D.K."/>
            <person name="Shang Y."/>
            <person name="Huang S."/>
            <person name="Yan J."/>
        </authorList>
    </citation>
    <scope>NUCLEOTIDE SEQUENCE [LARGE SCALE GENOMIC DNA]</scope>
    <source>
        <strain evidence="1">Ta-2019</strain>
    </source>
</reference>
<organism evidence="1 2">
    <name type="scientific">Taxus chinensis</name>
    <name type="common">Chinese yew</name>
    <name type="synonym">Taxus wallichiana var. chinensis</name>
    <dbReference type="NCBI Taxonomy" id="29808"/>
    <lineage>
        <taxon>Eukaryota</taxon>
        <taxon>Viridiplantae</taxon>
        <taxon>Streptophyta</taxon>
        <taxon>Embryophyta</taxon>
        <taxon>Tracheophyta</taxon>
        <taxon>Spermatophyta</taxon>
        <taxon>Pinopsida</taxon>
        <taxon>Pinidae</taxon>
        <taxon>Conifers II</taxon>
        <taxon>Cupressales</taxon>
        <taxon>Taxaceae</taxon>
        <taxon>Taxus</taxon>
    </lineage>
</organism>
<dbReference type="GO" id="GO:0006974">
    <property type="term" value="P:DNA damage response"/>
    <property type="evidence" value="ECO:0007669"/>
    <property type="project" value="InterPro"/>
</dbReference>
<name>A0AA38LPI2_TAXCH</name>
<dbReference type="PANTHER" id="PTHR37079">
    <property type="entry name" value="SERINE/THREONINE-PROTEIN KINASE ATM"/>
    <property type="match status" value="1"/>
</dbReference>
<proteinExistence type="predicted"/>
<sequence>ILSDGVNAHVYDGPLWTLRSLQELCIMWPFIFPQEKSCCHATIITIEGKDCWQMIWTSLIHWLASFSNMVIMIDAAFKLLGHLISQNLLPLYSMPRDFWDFRLFSEEPSGTILYFTASFFSSASCQVTHGDVLHLRRKLVKWISKVLDSLDQLGMSKEMALLFFRASFSVCVGRVPFSTFSRLGPVKLTEMHISRKLENWSEPDEEEKAQEGQLLALDHSEQVLAASGVHNHIQICEDANEMSSSSFLLPGSLRDPLLDEMEACFLGKLSSDVPDKHKISLTSLFSICTVVSGLMCGAFHINFH</sequence>
<feature type="non-terminal residue" evidence="1">
    <location>
        <position position="304"/>
    </location>
</feature>
<comment type="caution">
    <text evidence="1">The sequence shown here is derived from an EMBL/GenBank/DDBJ whole genome shotgun (WGS) entry which is preliminary data.</text>
</comment>
<gene>
    <name evidence="1" type="ORF">KI387_003689</name>
</gene>
<evidence type="ECO:0000313" key="1">
    <source>
        <dbReference type="EMBL" id="KAH9331581.1"/>
    </source>
</evidence>
<keyword evidence="2" id="KW-1185">Reference proteome</keyword>
<dbReference type="EMBL" id="JAHRHJ020000001">
    <property type="protein sequence ID" value="KAH9331581.1"/>
    <property type="molecule type" value="Genomic_DNA"/>
</dbReference>
<feature type="non-terminal residue" evidence="1">
    <location>
        <position position="1"/>
    </location>
</feature>
<dbReference type="Proteomes" id="UP000824469">
    <property type="component" value="Unassembled WGS sequence"/>
</dbReference>
<accession>A0AA38LPI2</accession>
<dbReference type="GO" id="GO:0004674">
    <property type="term" value="F:protein serine/threonine kinase activity"/>
    <property type="evidence" value="ECO:0007669"/>
    <property type="project" value="InterPro"/>
</dbReference>
<protein>
    <submittedName>
        <fullName evidence="1">Uncharacterized protein</fullName>
    </submittedName>
</protein>
<dbReference type="InterPro" id="IPR038980">
    <property type="entry name" value="ATM_plant"/>
</dbReference>
<dbReference type="PANTHER" id="PTHR37079:SF4">
    <property type="entry name" value="SERINE_THREONINE-PROTEIN KINASE ATM"/>
    <property type="match status" value="1"/>
</dbReference>
<evidence type="ECO:0000313" key="2">
    <source>
        <dbReference type="Proteomes" id="UP000824469"/>
    </source>
</evidence>